<dbReference type="PANTHER" id="PTHR13622">
    <property type="entry name" value="THIAMIN PYROPHOSPHOKINASE"/>
    <property type="match status" value="1"/>
</dbReference>
<dbReference type="InterPro" id="IPR031804">
    <property type="entry name" value="DUF4743"/>
</dbReference>
<dbReference type="PANTHER" id="PTHR13622:SF8">
    <property type="entry name" value="THIAMIN PYROPHOSPHOKINASE 1"/>
    <property type="match status" value="1"/>
</dbReference>
<name>A0AAJ5YZF0_9BASI</name>
<dbReference type="EC" id="2.7.6.2" evidence="2"/>
<proteinExistence type="predicted"/>
<dbReference type="Pfam" id="PF00293">
    <property type="entry name" value="NUDIX"/>
    <property type="match status" value="1"/>
</dbReference>
<gene>
    <name evidence="2" type="ORF">MARU1_000099</name>
</gene>
<keyword evidence="3" id="KW-1185">Reference proteome</keyword>
<keyword evidence="2" id="KW-0808">Transferase</keyword>
<accession>A0AAJ5YZF0</accession>
<dbReference type="EMBL" id="CP119916">
    <property type="protein sequence ID" value="WFD14103.1"/>
    <property type="molecule type" value="Genomic_DNA"/>
</dbReference>
<evidence type="ECO:0000313" key="3">
    <source>
        <dbReference type="Proteomes" id="UP001217582"/>
    </source>
</evidence>
<protein>
    <submittedName>
        <fullName evidence="2">Thiamine diphosphokinase</fullName>
        <ecNumber evidence="2">2.7.6.2</ecNumber>
    </submittedName>
</protein>
<reference evidence="2 3" key="1">
    <citation type="submission" date="2023-03" db="EMBL/GenBank/DDBJ databases">
        <title>Mating type loci evolution in Malassezia.</title>
        <authorList>
            <person name="Coelho M.A."/>
        </authorList>
    </citation>
    <scope>NUCLEOTIDE SEQUENCE [LARGE SCALE GENOMIC DNA]</scope>
    <source>
        <strain evidence="2 3">CBS 13387</strain>
    </source>
</reference>
<dbReference type="AlphaFoldDB" id="A0AAJ5YZF0"/>
<dbReference type="GO" id="GO:0004788">
    <property type="term" value="F:thiamine diphosphokinase activity"/>
    <property type="evidence" value="ECO:0007669"/>
    <property type="project" value="UniProtKB-EC"/>
</dbReference>
<dbReference type="FunFam" id="3.90.79.10:FF:000019">
    <property type="entry name" value="Thiamin pyrophosphokinase, putative"/>
    <property type="match status" value="1"/>
</dbReference>
<organism evidence="2 3">
    <name type="scientific">Malassezia arunalokei</name>
    <dbReference type="NCBI Taxonomy" id="1514897"/>
    <lineage>
        <taxon>Eukaryota</taxon>
        <taxon>Fungi</taxon>
        <taxon>Dikarya</taxon>
        <taxon>Basidiomycota</taxon>
        <taxon>Ustilaginomycotina</taxon>
        <taxon>Malasseziomycetes</taxon>
        <taxon>Malasseziales</taxon>
        <taxon>Malasseziaceae</taxon>
        <taxon>Malassezia</taxon>
    </lineage>
</organism>
<dbReference type="Gene3D" id="3.90.79.10">
    <property type="entry name" value="Nucleoside Triphosphate Pyrophosphohydrolase"/>
    <property type="match status" value="1"/>
</dbReference>
<dbReference type="SUPFAM" id="SSF55811">
    <property type="entry name" value="Nudix"/>
    <property type="match status" value="1"/>
</dbReference>
<dbReference type="Pfam" id="PF15916">
    <property type="entry name" value="DUF4743"/>
    <property type="match status" value="1"/>
</dbReference>
<dbReference type="PROSITE" id="PS51462">
    <property type="entry name" value="NUDIX"/>
    <property type="match status" value="1"/>
</dbReference>
<dbReference type="Proteomes" id="UP001217582">
    <property type="component" value="Chromosome 1"/>
</dbReference>
<dbReference type="GO" id="GO:0044715">
    <property type="term" value="F:8-oxo-dGDP phosphatase activity"/>
    <property type="evidence" value="ECO:0007669"/>
    <property type="project" value="TreeGrafter"/>
</dbReference>
<feature type="domain" description="Nudix hydrolase" evidence="1">
    <location>
        <begin position="119"/>
        <end position="281"/>
    </location>
</feature>
<dbReference type="InterPro" id="IPR000086">
    <property type="entry name" value="NUDIX_hydrolase_dom"/>
</dbReference>
<dbReference type="CDD" id="cd03676">
    <property type="entry name" value="NUDIX_Tnr3_like"/>
    <property type="match status" value="1"/>
</dbReference>
<sequence length="322" mass="36736">MSRRFASWWDVATATQNDDPWEDPTLYAFLCDDVQIGFIQPHVWAVLQRYAHAFVMDERRMTFDPACTSVDARTDAINALAVQLRDHGEFPEALGGWRHEQYAVYGRDKSQRTYMAFTLERAACALFGFATFGVHLTAYSPDGRIWVPKRSATKATWPGMYDNSVAGGITAGENVLDTIVRECEEEASLDPELVTKHIRAVGVISYFYKTPTHGYRQPEMQYVRRTTDHRFLYDLCLPSNDVRLQPNDQEAQSFELMDRDTIWQLILAGAFKPNCTLGTCTDALTPVLLDFFIRHGWLTPEKEPDYTKLVALLHTPLRVPTP</sequence>
<evidence type="ECO:0000259" key="1">
    <source>
        <dbReference type="PROSITE" id="PS51462"/>
    </source>
</evidence>
<dbReference type="InterPro" id="IPR015797">
    <property type="entry name" value="NUDIX_hydrolase-like_dom_sf"/>
</dbReference>
<evidence type="ECO:0000313" key="2">
    <source>
        <dbReference type="EMBL" id="WFD14103.1"/>
    </source>
</evidence>